<feature type="non-terminal residue" evidence="1">
    <location>
        <position position="434"/>
    </location>
</feature>
<evidence type="ECO:0000313" key="1">
    <source>
        <dbReference type="EMBL" id="CAH0716232.1"/>
    </source>
</evidence>
<dbReference type="Proteomes" id="UP000838878">
    <property type="component" value="Chromosome 11"/>
</dbReference>
<reference evidence="1" key="1">
    <citation type="submission" date="2021-12" db="EMBL/GenBank/DDBJ databases">
        <authorList>
            <person name="Martin H S."/>
        </authorList>
    </citation>
    <scope>NUCLEOTIDE SEQUENCE</scope>
</reference>
<dbReference type="AlphaFoldDB" id="A0A8J9VQL3"/>
<dbReference type="OrthoDB" id="6776127at2759"/>
<keyword evidence="2" id="KW-1185">Reference proteome</keyword>
<dbReference type="PANTHER" id="PTHR10773:SF19">
    <property type="match status" value="1"/>
</dbReference>
<protein>
    <submittedName>
        <fullName evidence="1">Uncharacterized protein</fullName>
    </submittedName>
</protein>
<dbReference type="EMBL" id="OV170231">
    <property type="protein sequence ID" value="CAH0716232.1"/>
    <property type="molecule type" value="Genomic_DNA"/>
</dbReference>
<accession>A0A8J9VQL3</accession>
<proteinExistence type="predicted"/>
<evidence type="ECO:0000313" key="2">
    <source>
        <dbReference type="Proteomes" id="UP000838878"/>
    </source>
</evidence>
<organism evidence="1 2">
    <name type="scientific">Brenthis ino</name>
    <name type="common">lesser marbled fritillary</name>
    <dbReference type="NCBI Taxonomy" id="405034"/>
    <lineage>
        <taxon>Eukaryota</taxon>
        <taxon>Metazoa</taxon>
        <taxon>Ecdysozoa</taxon>
        <taxon>Arthropoda</taxon>
        <taxon>Hexapoda</taxon>
        <taxon>Insecta</taxon>
        <taxon>Pterygota</taxon>
        <taxon>Neoptera</taxon>
        <taxon>Endopterygota</taxon>
        <taxon>Lepidoptera</taxon>
        <taxon>Glossata</taxon>
        <taxon>Ditrysia</taxon>
        <taxon>Papilionoidea</taxon>
        <taxon>Nymphalidae</taxon>
        <taxon>Heliconiinae</taxon>
        <taxon>Argynnini</taxon>
        <taxon>Brenthis</taxon>
    </lineage>
</organism>
<dbReference type="PANTHER" id="PTHR10773">
    <property type="entry name" value="DNA-DIRECTED RNA POLYMERASES I, II, AND III SUBUNIT RPABC2"/>
    <property type="match status" value="1"/>
</dbReference>
<sequence>MSRPKRIKQMVKLGKDGHVPQPFSHNIQTELTAMNNPIKLKRKTIIFFLFNFPTNDSVLRKVCVLAEIEGQSGTQKRNLSSDMEEEYIKTTEKFWKRIHFPHRKKIASKLIIPPCDCRLQCRNKFSEDQRKEIFKSYWNLASLQRQRNFLCTCIELINISCRRIKNLDKPRTPNCSFSLLNNGQCFKVCKKFLLNTLGITERTLRTVIETRNYNAGNAPKDNRGKHGNHKKTDPELVQSVKDHINSVPRIESHYLRANTSREFIDGGLTIAELHRNYKTQRSSLQKEAKDQCDLCEAFKNAVGEDKDKLLLEYELHQREKQLSRNEKSKDIETCNEANSNTLVAIYDLQAVMPVPIGESSAFYYKSKLNCLNFTISDLKNKTTDCYFWHEGLGNRGAIEIGSCVFKFLEKIALESPNINIIFYSDNCCGQQKNR</sequence>
<name>A0A8J9VQL3_9NEOP</name>
<gene>
    <name evidence="1" type="ORF">BINO364_LOCUS3036</name>
</gene>